<keyword evidence="2" id="KW-1133">Transmembrane helix</keyword>
<dbReference type="InterPro" id="IPR026004">
    <property type="entry name" value="Septum_form"/>
</dbReference>
<feature type="compositionally biased region" description="Low complexity" evidence="1">
    <location>
        <begin position="46"/>
        <end position="89"/>
    </location>
</feature>
<evidence type="ECO:0000313" key="4">
    <source>
        <dbReference type="EMBL" id="MFC5723104.1"/>
    </source>
</evidence>
<dbReference type="RefSeq" id="WP_390319068.1">
    <property type="nucleotide sequence ID" value="NZ_JBHSPB010000015.1"/>
</dbReference>
<feature type="domain" description="Septum formation-related" evidence="3">
    <location>
        <begin position="205"/>
        <end position="300"/>
    </location>
</feature>
<dbReference type="Pfam" id="PF13845">
    <property type="entry name" value="Septum_form"/>
    <property type="match status" value="1"/>
</dbReference>
<evidence type="ECO:0000259" key="3">
    <source>
        <dbReference type="Pfam" id="PF13845"/>
    </source>
</evidence>
<protein>
    <submittedName>
        <fullName evidence="4">Septum formation family protein</fullName>
    </submittedName>
</protein>
<feature type="region of interest" description="Disordered" evidence="1">
    <location>
        <begin position="1"/>
        <end position="104"/>
    </location>
</feature>
<evidence type="ECO:0000256" key="2">
    <source>
        <dbReference type="SAM" id="Phobius"/>
    </source>
</evidence>
<feature type="compositionally biased region" description="Pro residues" evidence="1">
    <location>
        <begin position="90"/>
        <end position="104"/>
    </location>
</feature>
<evidence type="ECO:0000256" key="1">
    <source>
        <dbReference type="SAM" id="MobiDB-lite"/>
    </source>
</evidence>
<dbReference type="EMBL" id="JBHSPB010000015">
    <property type="protein sequence ID" value="MFC5723104.1"/>
    <property type="molecule type" value="Genomic_DNA"/>
</dbReference>
<reference evidence="5" key="1">
    <citation type="journal article" date="2019" name="Int. J. Syst. Evol. Microbiol.">
        <title>The Global Catalogue of Microorganisms (GCM) 10K type strain sequencing project: providing services to taxonomists for standard genome sequencing and annotation.</title>
        <authorList>
            <consortium name="The Broad Institute Genomics Platform"/>
            <consortium name="The Broad Institute Genome Sequencing Center for Infectious Disease"/>
            <person name="Wu L."/>
            <person name="Ma J."/>
        </authorList>
    </citation>
    <scope>NUCLEOTIDE SEQUENCE [LARGE SCALE GENOMIC DNA]</scope>
    <source>
        <strain evidence="5">CGMCC 4.7304</strain>
    </source>
</reference>
<sequence length="315" mass="31112">MTSPPPPNAPPPTGPPPTGAGAAQPGAGDGFGPPRGFGPPTGAPGHGAAPARGPLPGAQGAAAAGAVPGPPAHGAQSLPGPLSAAAGPVPGAPGPVPGGYGPPGPYGQPAPYGAYAQPYAPPPPPPSGGKAAKVAAIVIACVLAAGVVVGGLILVAGGGQREADAEDAKPSHAPSRQHAPGGSGLPDPSSSPDAHRVQYVVLKPGQCFDHPTLTSGITEVRTTSCSGRHDGEVVANETLTGTFSSQQEIRERARALCEGAVRARLRAMPDGHQRFYSFSLFPVKRTYERGEDQVTCALTRSLSPDGPKLTAPLPG</sequence>
<dbReference type="Proteomes" id="UP001596083">
    <property type="component" value="Unassembled WGS sequence"/>
</dbReference>
<organism evidence="4 5">
    <name type="scientific">Streptomyces gamaensis</name>
    <dbReference type="NCBI Taxonomy" id="1763542"/>
    <lineage>
        <taxon>Bacteria</taxon>
        <taxon>Bacillati</taxon>
        <taxon>Actinomycetota</taxon>
        <taxon>Actinomycetes</taxon>
        <taxon>Kitasatosporales</taxon>
        <taxon>Streptomycetaceae</taxon>
        <taxon>Streptomyces</taxon>
    </lineage>
</organism>
<keyword evidence="5" id="KW-1185">Reference proteome</keyword>
<keyword evidence="2" id="KW-0472">Membrane</keyword>
<keyword evidence="2" id="KW-0812">Transmembrane</keyword>
<gene>
    <name evidence="4" type="ORF">ACFP1Z_23325</name>
</gene>
<name>A0ABW0Z2P4_9ACTN</name>
<proteinExistence type="predicted"/>
<evidence type="ECO:0000313" key="5">
    <source>
        <dbReference type="Proteomes" id="UP001596083"/>
    </source>
</evidence>
<feature type="transmembrane region" description="Helical" evidence="2">
    <location>
        <begin position="134"/>
        <end position="156"/>
    </location>
</feature>
<feature type="compositionally biased region" description="Pro residues" evidence="1">
    <location>
        <begin position="1"/>
        <end position="18"/>
    </location>
</feature>
<accession>A0ABW0Z2P4</accession>
<feature type="region of interest" description="Disordered" evidence="1">
    <location>
        <begin position="164"/>
        <end position="193"/>
    </location>
</feature>
<comment type="caution">
    <text evidence="4">The sequence shown here is derived from an EMBL/GenBank/DDBJ whole genome shotgun (WGS) entry which is preliminary data.</text>
</comment>